<dbReference type="InterPro" id="IPR036513">
    <property type="entry name" value="STAS_dom_sf"/>
</dbReference>
<dbReference type="InterPro" id="IPR058548">
    <property type="entry name" value="MlaB-like_STAS"/>
</dbReference>
<feature type="domain" description="STAS" evidence="1">
    <location>
        <begin position="12"/>
        <end position="104"/>
    </location>
</feature>
<accession>A0A1I5ZMA8</accession>
<organism evidence="3 4">
    <name type="scientific">Halopseudomonas formosensis</name>
    <dbReference type="NCBI Taxonomy" id="1002526"/>
    <lineage>
        <taxon>Bacteria</taxon>
        <taxon>Pseudomonadati</taxon>
        <taxon>Pseudomonadota</taxon>
        <taxon>Gammaproteobacteria</taxon>
        <taxon>Pseudomonadales</taxon>
        <taxon>Pseudomonadaceae</taxon>
        <taxon>Halopseudomonas</taxon>
    </lineage>
</organism>
<reference evidence="5" key="2">
    <citation type="submission" date="2023-07" db="EMBL/GenBank/DDBJ databases">
        <authorList>
            <person name="de Witt J."/>
        </authorList>
    </citation>
    <scope>NUCLEOTIDE SEQUENCE [LARGE SCALE GENOMIC DNA]</scope>
    <source>
        <strain evidence="5">FZJ</strain>
    </source>
</reference>
<evidence type="ECO:0000313" key="3">
    <source>
        <dbReference type="EMBL" id="SFQ57535.1"/>
    </source>
</evidence>
<dbReference type="CDD" id="cd07043">
    <property type="entry name" value="STAS_anti-anti-sigma_factors"/>
    <property type="match status" value="1"/>
</dbReference>
<dbReference type="EMBL" id="FOYD01000001">
    <property type="protein sequence ID" value="SFQ57535.1"/>
    <property type="molecule type" value="Genomic_DNA"/>
</dbReference>
<keyword evidence="5" id="KW-1185">Reference proteome</keyword>
<dbReference type="SUPFAM" id="SSF52091">
    <property type="entry name" value="SpoIIaa-like"/>
    <property type="match status" value="1"/>
</dbReference>
<reference evidence="3 4" key="1">
    <citation type="submission" date="2016-10" db="EMBL/GenBank/DDBJ databases">
        <authorList>
            <person name="de Groot N.N."/>
        </authorList>
    </citation>
    <scope>NUCLEOTIDE SEQUENCE [LARGE SCALE GENOMIC DNA]</scope>
    <source>
        <strain evidence="3 4">JCM 18415</strain>
    </source>
</reference>
<evidence type="ECO:0000313" key="5">
    <source>
        <dbReference type="Proteomes" id="UP001281217"/>
    </source>
</evidence>
<dbReference type="Gene3D" id="3.30.750.24">
    <property type="entry name" value="STAS domain"/>
    <property type="match status" value="1"/>
</dbReference>
<name>A0A1I5ZMA8_9GAMM</name>
<dbReference type="RefSeq" id="WP_235818531.1">
    <property type="nucleotide sequence ID" value="NZ_FOYD01000001.1"/>
</dbReference>
<dbReference type="InterPro" id="IPR002645">
    <property type="entry name" value="STAS_dom"/>
</dbReference>
<dbReference type="EMBL" id="JAVRDO010000006">
    <property type="protein sequence ID" value="MDX9688152.1"/>
    <property type="molecule type" value="Genomic_DNA"/>
</dbReference>
<dbReference type="AlphaFoldDB" id="A0A1I5ZMA8"/>
<dbReference type="Pfam" id="PF13466">
    <property type="entry name" value="STAS_2"/>
    <property type="match status" value="1"/>
</dbReference>
<reference evidence="2" key="3">
    <citation type="submission" date="2024-05" db="EMBL/GenBank/DDBJ databases">
        <authorList>
            <person name="de Witt J."/>
        </authorList>
    </citation>
    <scope>NUCLEOTIDE SEQUENCE</scope>
    <source>
        <strain evidence="2">FZJ</strain>
    </source>
</reference>
<gene>
    <name evidence="2" type="ORF">RED13_002598</name>
    <name evidence="3" type="ORF">SAMN05216578_101130</name>
</gene>
<evidence type="ECO:0000313" key="2">
    <source>
        <dbReference type="EMBL" id="MDX9688152.1"/>
    </source>
</evidence>
<evidence type="ECO:0000313" key="4">
    <source>
        <dbReference type="Proteomes" id="UP000242815"/>
    </source>
</evidence>
<proteinExistence type="predicted"/>
<protein>
    <submittedName>
        <fullName evidence="3">Phospholipid transport system transporter-binding protein</fullName>
    </submittedName>
    <submittedName>
        <fullName evidence="2">STAS domain-containing protein</fullName>
    </submittedName>
</protein>
<dbReference type="STRING" id="1002526.SAMN05216578_101130"/>
<dbReference type="Proteomes" id="UP000242815">
    <property type="component" value="Unassembled WGS sequence"/>
</dbReference>
<evidence type="ECO:0000259" key="1">
    <source>
        <dbReference type="PROSITE" id="PS50801"/>
    </source>
</evidence>
<dbReference type="PROSITE" id="PS50801">
    <property type="entry name" value="STAS"/>
    <property type="match status" value="1"/>
</dbReference>
<dbReference type="Proteomes" id="UP001281217">
    <property type="component" value="Unassembled WGS sequence"/>
</dbReference>
<sequence>MSASVQRDGQCLRLAGDLDFASAGALREQLTALIAGCAGQALTLDLSAVSRSNSVGLSLLLCAARSADEHKVDLRAAGLPSGMLSMARVCGLDNWLQQLSVEPLDLKETPHATP</sequence>